<sequence>MAWNWQLEKSGGNRTALEETFGTQAAAETWLGEHWRELRADGVDKVVLMDDEDTVYTMSLHDPE</sequence>
<dbReference type="EMBL" id="QURH01000541">
    <property type="protein sequence ID" value="RFU39148.1"/>
    <property type="molecule type" value="Genomic_DNA"/>
</dbReference>
<dbReference type="AlphaFoldDB" id="A0A372JIJ2"/>
<dbReference type="OrthoDB" id="3214648at2"/>
<keyword evidence="2" id="KW-1185">Reference proteome</keyword>
<dbReference type="Proteomes" id="UP000261811">
    <property type="component" value="Unassembled WGS sequence"/>
</dbReference>
<name>A0A372JIJ2_9ACTN</name>
<accession>A0A372JIJ2</accession>
<organism evidence="1 2">
    <name type="scientific">Actinomadura logoneensis</name>
    <dbReference type="NCBI Taxonomy" id="2293572"/>
    <lineage>
        <taxon>Bacteria</taxon>
        <taxon>Bacillati</taxon>
        <taxon>Actinomycetota</taxon>
        <taxon>Actinomycetes</taxon>
        <taxon>Streptosporangiales</taxon>
        <taxon>Thermomonosporaceae</taxon>
        <taxon>Actinomadura</taxon>
    </lineage>
</organism>
<dbReference type="RefSeq" id="WP_117359559.1">
    <property type="nucleotide sequence ID" value="NZ_QURH01000541.1"/>
</dbReference>
<protein>
    <submittedName>
        <fullName evidence="1">Uncharacterized protein</fullName>
    </submittedName>
</protein>
<gene>
    <name evidence="1" type="ORF">DZF91_23935</name>
</gene>
<evidence type="ECO:0000313" key="2">
    <source>
        <dbReference type="Proteomes" id="UP000261811"/>
    </source>
</evidence>
<reference evidence="1 2" key="1">
    <citation type="submission" date="2018-08" db="EMBL/GenBank/DDBJ databases">
        <title>Actinomadura jelena sp. nov., a novel Actinomycete isolated from soil in Chad.</title>
        <authorList>
            <person name="Shi L."/>
        </authorList>
    </citation>
    <scope>NUCLEOTIDE SEQUENCE [LARGE SCALE GENOMIC DNA]</scope>
    <source>
        <strain evidence="1 2">NEAU-G17</strain>
    </source>
</reference>
<evidence type="ECO:0000313" key="1">
    <source>
        <dbReference type="EMBL" id="RFU39148.1"/>
    </source>
</evidence>
<comment type="caution">
    <text evidence="1">The sequence shown here is derived from an EMBL/GenBank/DDBJ whole genome shotgun (WGS) entry which is preliminary data.</text>
</comment>
<proteinExistence type="predicted"/>